<dbReference type="InterPro" id="IPR003439">
    <property type="entry name" value="ABC_transporter-like_ATP-bd"/>
</dbReference>
<evidence type="ECO:0000256" key="3">
    <source>
        <dbReference type="ARBA" id="ARBA00022840"/>
    </source>
</evidence>
<dbReference type="EMBL" id="JACGZW010000004">
    <property type="protein sequence ID" value="MBB1154393.1"/>
    <property type="molecule type" value="Genomic_DNA"/>
</dbReference>
<dbReference type="InterPro" id="IPR017911">
    <property type="entry name" value="MacB-like_ATP-bd"/>
</dbReference>
<gene>
    <name evidence="5" type="ORF">H4281_14720</name>
</gene>
<dbReference type="PANTHER" id="PTHR24220">
    <property type="entry name" value="IMPORT ATP-BINDING PROTEIN"/>
    <property type="match status" value="1"/>
</dbReference>
<dbReference type="GO" id="GO:0016887">
    <property type="term" value="F:ATP hydrolysis activity"/>
    <property type="evidence" value="ECO:0007669"/>
    <property type="project" value="InterPro"/>
</dbReference>
<dbReference type="InterPro" id="IPR017871">
    <property type="entry name" value="ABC_transporter-like_CS"/>
</dbReference>
<dbReference type="NCBIfam" id="TIGR03608">
    <property type="entry name" value="L_ocin_972_ABC"/>
    <property type="match status" value="1"/>
</dbReference>
<evidence type="ECO:0000256" key="2">
    <source>
        <dbReference type="ARBA" id="ARBA00022741"/>
    </source>
</evidence>
<dbReference type="SMART" id="SM00382">
    <property type="entry name" value="AAA"/>
    <property type="match status" value="1"/>
</dbReference>
<feature type="domain" description="ABC transporter" evidence="4">
    <location>
        <begin position="5"/>
        <end position="227"/>
    </location>
</feature>
<dbReference type="PROSITE" id="PS00211">
    <property type="entry name" value="ABC_TRANSPORTER_1"/>
    <property type="match status" value="1"/>
</dbReference>
<dbReference type="GO" id="GO:0005886">
    <property type="term" value="C:plasma membrane"/>
    <property type="evidence" value="ECO:0007669"/>
    <property type="project" value="TreeGrafter"/>
</dbReference>
<accession>A0A7W3ZB48</accession>
<keyword evidence="2" id="KW-0547">Nucleotide-binding</keyword>
<evidence type="ECO:0000313" key="5">
    <source>
        <dbReference type="EMBL" id="MBB1154393.1"/>
    </source>
</evidence>
<evidence type="ECO:0000313" key="6">
    <source>
        <dbReference type="Proteomes" id="UP000526734"/>
    </source>
</evidence>
<sequence length="227" mass="24965">MEFLCELRGIRKQYDLHPVLDDFALGVEPGEFTALTGASGAGKSTVLNLLGLLESPDAGEVRLFGERAPRPRSRAANLLRRNRLGYLFQNFALIDSETVEHNLEVALTYAKRGTPKRDRVKEALAQVGLRRSEHRKIHSLSGGEQQRVAVARLLLKPCDLVLADEPTGSLDARNRDRVLDLLEKLNEAGKTIIVATHDEVVAERCSRVVDLSGPAAESTQERVASGH</sequence>
<dbReference type="Gene3D" id="3.40.50.300">
    <property type="entry name" value="P-loop containing nucleotide triphosphate hydrolases"/>
    <property type="match status" value="1"/>
</dbReference>
<dbReference type="PROSITE" id="PS50893">
    <property type="entry name" value="ABC_TRANSPORTER_2"/>
    <property type="match status" value="1"/>
</dbReference>
<dbReference type="GO" id="GO:0022857">
    <property type="term" value="F:transmembrane transporter activity"/>
    <property type="evidence" value="ECO:0007669"/>
    <property type="project" value="TreeGrafter"/>
</dbReference>
<organism evidence="5 6">
    <name type="scientific">Amycolatopsis dendrobii</name>
    <dbReference type="NCBI Taxonomy" id="2760662"/>
    <lineage>
        <taxon>Bacteria</taxon>
        <taxon>Bacillati</taxon>
        <taxon>Actinomycetota</taxon>
        <taxon>Actinomycetes</taxon>
        <taxon>Pseudonocardiales</taxon>
        <taxon>Pseudonocardiaceae</taxon>
        <taxon>Amycolatopsis</taxon>
    </lineage>
</organism>
<evidence type="ECO:0000256" key="1">
    <source>
        <dbReference type="ARBA" id="ARBA00022448"/>
    </source>
</evidence>
<dbReference type="PANTHER" id="PTHR24220:SF86">
    <property type="entry name" value="ABC TRANSPORTER ABCH.1"/>
    <property type="match status" value="1"/>
</dbReference>
<dbReference type="Proteomes" id="UP000526734">
    <property type="component" value="Unassembled WGS sequence"/>
</dbReference>
<dbReference type="InterPro" id="IPR003593">
    <property type="entry name" value="AAA+_ATPase"/>
</dbReference>
<reference evidence="5 6" key="1">
    <citation type="submission" date="2020-08" db="EMBL/GenBank/DDBJ databases">
        <title>Amycolatopsis sp. nov. DR6-1 isolated from Dendrobium heterocarpum.</title>
        <authorList>
            <person name="Tedsree N."/>
            <person name="Kuncharoen N."/>
            <person name="Likhitwitayawuid K."/>
            <person name="Tanasupawat S."/>
        </authorList>
    </citation>
    <scope>NUCLEOTIDE SEQUENCE [LARGE SCALE GENOMIC DNA]</scope>
    <source>
        <strain evidence="5 6">DR6-1</strain>
    </source>
</reference>
<dbReference type="Pfam" id="PF00005">
    <property type="entry name" value="ABC_tran"/>
    <property type="match status" value="1"/>
</dbReference>
<dbReference type="CDD" id="cd03255">
    <property type="entry name" value="ABC_MJ0796_LolCDE_FtsE"/>
    <property type="match status" value="1"/>
</dbReference>
<dbReference type="InterPro" id="IPR027417">
    <property type="entry name" value="P-loop_NTPase"/>
</dbReference>
<dbReference type="GO" id="GO:0005524">
    <property type="term" value="F:ATP binding"/>
    <property type="evidence" value="ECO:0007669"/>
    <property type="project" value="UniProtKB-KW"/>
</dbReference>
<keyword evidence="1" id="KW-0813">Transport</keyword>
<keyword evidence="6" id="KW-1185">Reference proteome</keyword>
<evidence type="ECO:0000259" key="4">
    <source>
        <dbReference type="PROSITE" id="PS50893"/>
    </source>
</evidence>
<dbReference type="SUPFAM" id="SSF52540">
    <property type="entry name" value="P-loop containing nucleoside triphosphate hydrolases"/>
    <property type="match status" value="1"/>
</dbReference>
<name>A0A7W3ZB48_9PSEU</name>
<protein>
    <submittedName>
        <fullName evidence="5">ABC transporter ATP-binding protein</fullName>
    </submittedName>
</protein>
<comment type="caution">
    <text evidence="5">The sequence shown here is derived from an EMBL/GenBank/DDBJ whole genome shotgun (WGS) entry which is preliminary data.</text>
</comment>
<keyword evidence="3 5" id="KW-0067">ATP-binding</keyword>
<proteinExistence type="predicted"/>
<dbReference type="InterPro" id="IPR019895">
    <property type="entry name" value="L_ocin_972_ABC"/>
</dbReference>
<dbReference type="InterPro" id="IPR015854">
    <property type="entry name" value="ABC_transpr_LolD-like"/>
</dbReference>
<dbReference type="AlphaFoldDB" id="A0A7W3ZB48"/>
<dbReference type="RefSeq" id="WP_182891440.1">
    <property type="nucleotide sequence ID" value="NZ_JACGZW010000004.1"/>
</dbReference>